<accession>A0A7C2VLM9</accession>
<dbReference type="InterPro" id="IPR013785">
    <property type="entry name" value="Aldolase_TIM"/>
</dbReference>
<dbReference type="AlphaFoldDB" id="A0A7C2VLM9"/>
<evidence type="ECO:0000313" key="3">
    <source>
        <dbReference type="EMBL" id="HEW52667.1"/>
    </source>
</evidence>
<dbReference type="PRINTS" id="PR00146">
    <property type="entry name" value="DHPICSNTHASE"/>
</dbReference>
<comment type="caution">
    <text evidence="3">The sequence shown here is derived from an EMBL/GenBank/DDBJ whole genome shotgun (WGS) entry which is preliminary data.</text>
</comment>
<evidence type="ECO:0000256" key="2">
    <source>
        <dbReference type="PIRSR" id="PIRSR001365-2"/>
    </source>
</evidence>
<dbReference type="PIRSF" id="PIRSF001365">
    <property type="entry name" value="DHDPS"/>
    <property type="match status" value="1"/>
</dbReference>
<protein>
    <submittedName>
        <fullName evidence="3">Dihydrodipicolinate synthase family protein</fullName>
    </submittedName>
</protein>
<evidence type="ECO:0000256" key="1">
    <source>
        <dbReference type="PIRSR" id="PIRSR001365-1"/>
    </source>
</evidence>
<dbReference type="GO" id="GO:0008747">
    <property type="term" value="F:N-acetylneuraminate lyase activity"/>
    <property type="evidence" value="ECO:0007669"/>
    <property type="project" value="TreeGrafter"/>
</dbReference>
<dbReference type="SUPFAM" id="SSF51569">
    <property type="entry name" value="Aldolase"/>
    <property type="match status" value="1"/>
</dbReference>
<gene>
    <name evidence="3" type="ORF">ENO77_00555</name>
</gene>
<reference evidence="3" key="1">
    <citation type="journal article" date="2020" name="mSystems">
        <title>Genome- and Community-Level Interaction Insights into Carbon Utilization and Element Cycling Functions of Hydrothermarchaeota in Hydrothermal Sediment.</title>
        <authorList>
            <person name="Zhou Z."/>
            <person name="Liu Y."/>
            <person name="Xu W."/>
            <person name="Pan J."/>
            <person name="Luo Z.H."/>
            <person name="Li M."/>
        </authorList>
    </citation>
    <scope>NUCLEOTIDE SEQUENCE [LARGE SCALE GENOMIC DNA]</scope>
    <source>
        <strain evidence="3">SpSt-16</strain>
    </source>
</reference>
<feature type="active site" description="Schiff-base intermediate with substrate" evidence="1">
    <location>
        <position position="163"/>
    </location>
</feature>
<sequence>MPTQGVITALITPLNSDGTLCIDCLKEMIEFQVRSGVHGLYLTGTAGEGVILPTDIRMKVYEKVLEYAPSKLYLLPHVGAASVDVVINLAKHAKDLGYREVSMIAPIFHKPVRKGLVKYFEYVASKIELDIIIYNNKDRQGYNVSPDDFQAIVSTVSSVKGIKDTSKDVTQLLDYVSRFGDKYFIAGAGDDLLFYTFIINAHAHICAVSNVIPEIVVELYNKVKEGRVKEALDLQNKVNQFRKVVAKLGVETQEALRQLVKLRGVDSGYPPVQMAHDIDPKLVEEAKKVIESIIPRR</sequence>
<dbReference type="Pfam" id="PF00701">
    <property type="entry name" value="DHDPS"/>
    <property type="match status" value="1"/>
</dbReference>
<dbReference type="PANTHER" id="PTHR42849:SF1">
    <property type="entry name" value="N-ACETYLNEURAMINATE LYASE"/>
    <property type="match status" value="1"/>
</dbReference>
<dbReference type="GO" id="GO:0008675">
    <property type="term" value="F:2-dehydro-3-deoxy-phosphogluconate aldolase activity"/>
    <property type="evidence" value="ECO:0007669"/>
    <property type="project" value="UniProtKB-ARBA"/>
</dbReference>
<dbReference type="PANTHER" id="PTHR42849">
    <property type="entry name" value="N-ACETYLNEURAMINATE LYASE"/>
    <property type="match status" value="1"/>
</dbReference>
<dbReference type="GO" id="GO:0019262">
    <property type="term" value="P:N-acetylneuraminate catabolic process"/>
    <property type="evidence" value="ECO:0007669"/>
    <property type="project" value="TreeGrafter"/>
</dbReference>
<feature type="active site" description="Proton donor/acceptor" evidence="1">
    <location>
        <position position="134"/>
    </location>
</feature>
<dbReference type="InterPro" id="IPR002220">
    <property type="entry name" value="DapA-like"/>
</dbReference>
<organism evidence="3">
    <name type="scientific">Ignisphaera aggregans</name>
    <dbReference type="NCBI Taxonomy" id="334771"/>
    <lineage>
        <taxon>Archaea</taxon>
        <taxon>Thermoproteota</taxon>
        <taxon>Thermoprotei</taxon>
        <taxon>Desulfurococcales</taxon>
        <taxon>Desulfurococcaceae</taxon>
        <taxon>Ignisphaera</taxon>
    </lineage>
</organism>
<dbReference type="EMBL" id="DSGT01000002">
    <property type="protein sequence ID" value="HEW52667.1"/>
    <property type="molecule type" value="Genomic_DNA"/>
</dbReference>
<dbReference type="Gene3D" id="3.20.20.70">
    <property type="entry name" value="Aldolase class I"/>
    <property type="match status" value="1"/>
</dbReference>
<dbReference type="CDD" id="cd00408">
    <property type="entry name" value="DHDPS-like"/>
    <property type="match status" value="1"/>
</dbReference>
<dbReference type="SMART" id="SM01130">
    <property type="entry name" value="DHDPS"/>
    <property type="match status" value="1"/>
</dbReference>
<dbReference type="GO" id="GO:0005829">
    <property type="term" value="C:cytosol"/>
    <property type="evidence" value="ECO:0007669"/>
    <property type="project" value="TreeGrafter"/>
</dbReference>
<proteinExistence type="predicted"/>
<name>A0A7C2VLM9_9CREN</name>
<feature type="binding site" evidence="2">
    <location>
        <position position="205"/>
    </location>
    <ligand>
        <name>pyruvate</name>
        <dbReference type="ChEBI" id="CHEBI:15361"/>
    </ligand>
</feature>